<evidence type="ECO:0000313" key="4">
    <source>
        <dbReference type="EMBL" id="MFC5064467.1"/>
    </source>
</evidence>
<evidence type="ECO:0000256" key="1">
    <source>
        <dbReference type="ARBA" id="ARBA00006484"/>
    </source>
</evidence>
<dbReference type="InterPro" id="IPR002347">
    <property type="entry name" value="SDR_fam"/>
</dbReference>
<dbReference type="CDD" id="cd05233">
    <property type="entry name" value="SDR_c"/>
    <property type="match status" value="1"/>
</dbReference>
<dbReference type="Proteomes" id="UP001595947">
    <property type="component" value="Unassembled WGS sequence"/>
</dbReference>
<keyword evidence="2 4" id="KW-0560">Oxidoreductase</keyword>
<dbReference type="PANTHER" id="PTHR43669:SF12">
    <property type="entry name" value="BLR5618 PROTEIN"/>
    <property type="match status" value="1"/>
</dbReference>
<accession>A0ABV9YS47</accession>
<comment type="similarity">
    <text evidence="1 3">Belongs to the short-chain dehydrogenases/reductases (SDR) family.</text>
</comment>
<organism evidence="4 5">
    <name type="scientific">Actinomycetospora atypica</name>
    <dbReference type="NCBI Taxonomy" id="1290095"/>
    <lineage>
        <taxon>Bacteria</taxon>
        <taxon>Bacillati</taxon>
        <taxon>Actinomycetota</taxon>
        <taxon>Actinomycetes</taxon>
        <taxon>Pseudonocardiales</taxon>
        <taxon>Pseudonocardiaceae</taxon>
        <taxon>Actinomycetospora</taxon>
    </lineage>
</organism>
<dbReference type="PRINTS" id="PR00081">
    <property type="entry name" value="GDHRDH"/>
</dbReference>
<dbReference type="SUPFAM" id="SSF51735">
    <property type="entry name" value="NAD(P)-binding Rossmann-fold domains"/>
    <property type="match status" value="1"/>
</dbReference>
<dbReference type="InterPro" id="IPR036291">
    <property type="entry name" value="NAD(P)-bd_dom_sf"/>
</dbReference>
<evidence type="ECO:0000256" key="2">
    <source>
        <dbReference type="ARBA" id="ARBA00023002"/>
    </source>
</evidence>
<dbReference type="RefSeq" id="WP_378037808.1">
    <property type="nucleotide sequence ID" value="NZ_JBHSIV010000023.1"/>
</dbReference>
<reference evidence="5" key="1">
    <citation type="journal article" date="2019" name="Int. J. Syst. Evol. Microbiol.">
        <title>The Global Catalogue of Microorganisms (GCM) 10K type strain sequencing project: providing services to taxonomists for standard genome sequencing and annotation.</title>
        <authorList>
            <consortium name="The Broad Institute Genomics Platform"/>
            <consortium name="The Broad Institute Genome Sequencing Center for Infectious Disease"/>
            <person name="Wu L."/>
            <person name="Ma J."/>
        </authorList>
    </citation>
    <scope>NUCLEOTIDE SEQUENCE [LARGE SCALE GENOMIC DNA]</scope>
    <source>
        <strain evidence="5">CGMCC 4.7093</strain>
    </source>
</reference>
<dbReference type="GO" id="GO:0016491">
    <property type="term" value="F:oxidoreductase activity"/>
    <property type="evidence" value="ECO:0007669"/>
    <property type="project" value="UniProtKB-KW"/>
</dbReference>
<dbReference type="PRINTS" id="PR00080">
    <property type="entry name" value="SDRFAMILY"/>
</dbReference>
<dbReference type="EC" id="1.-.-.-" evidence="4"/>
<dbReference type="PROSITE" id="PS00061">
    <property type="entry name" value="ADH_SHORT"/>
    <property type="match status" value="1"/>
</dbReference>
<dbReference type="InterPro" id="IPR020904">
    <property type="entry name" value="Sc_DH/Rdtase_CS"/>
</dbReference>
<keyword evidence="5" id="KW-1185">Reference proteome</keyword>
<proteinExistence type="inferred from homology"/>
<dbReference type="PANTHER" id="PTHR43669">
    <property type="entry name" value="5-KETO-D-GLUCONATE 5-REDUCTASE"/>
    <property type="match status" value="1"/>
</dbReference>
<sequence length="248" mass="26034">MRTAPGTAVVTGAGSGLGRVISRALLDDGWRVALAGRREEALRETADGREHAIVVPTDVADPDDVAALFRAVTDTWGRLDLLVNNAGTTGPVGTPDQVDVDGWNATVGVNLTGSFLCAREAFAIMRAQDPQGGRILNNGSIAAHVGRPGGIAYTATKHAITGITRTIALDGRPFGIACGQFDVGNAATDMTARMREGIVQPNGERMVEPTFDPEHVADAVRYMVGLPLDANVPFLTIMATTMPYLGRG</sequence>
<comment type="caution">
    <text evidence="4">The sequence shown here is derived from an EMBL/GenBank/DDBJ whole genome shotgun (WGS) entry which is preliminary data.</text>
</comment>
<name>A0ABV9YS47_9PSEU</name>
<gene>
    <name evidence="4" type="ORF">ACFPBZ_19755</name>
</gene>
<protein>
    <submittedName>
        <fullName evidence="4">SDR family oxidoreductase</fullName>
        <ecNumber evidence="4">1.-.-.-</ecNumber>
    </submittedName>
</protein>
<dbReference type="Gene3D" id="3.40.50.720">
    <property type="entry name" value="NAD(P)-binding Rossmann-like Domain"/>
    <property type="match status" value="1"/>
</dbReference>
<dbReference type="Pfam" id="PF00106">
    <property type="entry name" value="adh_short"/>
    <property type="match status" value="1"/>
</dbReference>
<dbReference type="EMBL" id="JBHSIV010000023">
    <property type="protein sequence ID" value="MFC5064467.1"/>
    <property type="molecule type" value="Genomic_DNA"/>
</dbReference>
<evidence type="ECO:0000256" key="3">
    <source>
        <dbReference type="RuleBase" id="RU000363"/>
    </source>
</evidence>
<evidence type="ECO:0000313" key="5">
    <source>
        <dbReference type="Proteomes" id="UP001595947"/>
    </source>
</evidence>